<dbReference type="SMART" id="SM00248">
    <property type="entry name" value="ANK"/>
    <property type="match status" value="3"/>
</dbReference>
<name>A0AAV4FRC0_9GAST</name>
<dbReference type="PANTHER" id="PTHR24201:SF15">
    <property type="entry name" value="ANKYRIN REPEAT DOMAIN-CONTAINING PROTEIN 66"/>
    <property type="match status" value="1"/>
</dbReference>
<dbReference type="EMBL" id="BMAT01007988">
    <property type="protein sequence ID" value="GFR75968.1"/>
    <property type="molecule type" value="Genomic_DNA"/>
</dbReference>
<dbReference type="SUPFAM" id="SSF48403">
    <property type="entry name" value="Ankyrin repeat"/>
    <property type="match status" value="1"/>
</dbReference>
<dbReference type="InterPro" id="IPR050776">
    <property type="entry name" value="Ank_Repeat/CDKN_Inhibitor"/>
</dbReference>
<dbReference type="PROSITE" id="PS50088">
    <property type="entry name" value="ANK_REPEAT"/>
    <property type="match status" value="1"/>
</dbReference>
<organism evidence="4 5">
    <name type="scientific">Elysia marginata</name>
    <dbReference type="NCBI Taxonomy" id="1093978"/>
    <lineage>
        <taxon>Eukaryota</taxon>
        <taxon>Metazoa</taxon>
        <taxon>Spiralia</taxon>
        <taxon>Lophotrochozoa</taxon>
        <taxon>Mollusca</taxon>
        <taxon>Gastropoda</taxon>
        <taxon>Heterobranchia</taxon>
        <taxon>Euthyneura</taxon>
        <taxon>Panpulmonata</taxon>
        <taxon>Sacoglossa</taxon>
        <taxon>Placobranchoidea</taxon>
        <taxon>Plakobranchidae</taxon>
        <taxon>Elysia</taxon>
    </lineage>
</organism>
<evidence type="ECO:0000313" key="4">
    <source>
        <dbReference type="EMBL" id="GFR75968.1"/>
    </source>
</evidence>
<evidence type="ECO:0000256" key="2">
    <source>
        <dbReference type="ARBA" id="ARBA00023043"/>
    </source>
</evidence>
<sequence length="159" mass="16811">MCIRSHGGRNTDKDGAMKCEILKLRLKYGTDLNTQSRSVNFSPAGATAAAIAATYGYVRCLRHLVKAGAHLSIPDKGGTTALKLAITKGQIHCAEYIIQHVTTPYLNLQDSSGNNALMLAASCTKDASFLCLQSLLRAGAELDIENGAGCTALMVPVKS</sequence>
<accession>A0AAV4FRC0</accession>
<dbReference type="Proteomes" id="UP000762676">
    <property type="component" value="Unassembled WGS sequence"/>
</dbReference>
<keyword evidence="1" id="KW-0677">Repeat</keyword>
<comment type="caution">
    <text evidence="4">The sequence shown here is derived from an EMBL/GenBank/DDBJ whole genome shotgun (WGS) entry which is preliminary data.</text>
</comment>
<dbReference type="InterPro" id="IPR002110">
    <property type="entry name" value="Ankyrin_rpt"/>
</dbReference>
<keyword evidence="5" id="KW-1185">Reference proteome</keyword>
<protein>
    <submittedName>
        <fullName evidence="4">Ankyrin repeat protein</fullName>
    </submittedName>
</protein>
<evidence type="ECO:0000256" key="3">
    <source>
        <dbReference type="PROSITE-ProRule" id="PRU00023"/>
    </source>
</evidence>
<evidence type="ECO:0000313" key="5">
    <source>
        <dbReference type="Proteomes" id="UP000762676"/>
    </source>
</evidence>
<dbReference type="Pfam" id="PF12796">
    <property type="entry name" value="Ank_2"/>
    <property type="match status" value="1"/>
</dbReference>
<feature type="repeat" description="ANK" evidence="3">
    <location>
        <begin position="44"/>
        <end position="76"/>
    </location>
</feature>
<dbReference type="PANTHER" id="PTHR24201">
    <property type="entry name" value="ANK_REP_REGION DOMAIN-CONTAINING PROTEIN"/>
    <property type="match status" value="1"/>
</dbReference>
<dbReference type="Gene3D" id="1.25.40.20">
    <property type="entry name" value="Ankyrin repeat-containing domain"/>
    <property type="match status" value="2"/>
</dbReference>
<proteinExistence type="predicted"/>
<dbReference type="InterPro" id="IPR036770">
    <property type="entry name" value="Ankyrin_rpt-contain_sf"/>
</dbReference>
<dbReference type="AlphaFoldDB" id="A0AAV4FRC0"/>
<gene>
    <name evidence="4" type="ORF">ElyMa_003934900</name>
</gene>
<keyword evidence="2 3" id="KW-0040">ANK repeat</keyword>
<evidence type="ECO:0000256" key="1">
    <source>
        <dbReference type="ARBA" id="ARBA00022737"/>
    </source>
</evidence>
<reference evidence="4 5" key="1">
    <citation type="journal article" date="2021" name="Elife">
        <title>Chloroplast acquisition without the gene transfer in kleptoplastic sea slugs, Plakobranchus ocellatus.</title>
        <authorList>
            <person name="Maeda T."/>
            <person name="Takahashi S."/>
            <person name="Yoshida T."/>
            <person name="Shimamura S."/>
            <person name="Takaki Y."/>
            <person name="Nagai Y."/>
            <person name="Toyoda A."/>
            <person name="Suzuki Y."/>
            <person name="Arimoto A."/>
            <person name="Ishii H."/>
            <person name="Satoh N."/>
            <person name="Nishiyama T."/>
            <person name="Hasebe M."/>
            <person name="Maruyama T."/>
            <person name="Minagawa J."/>
            <person name="Obokata J."/>
            <person name="Shigenobu S."/>
        </authorList>
    </citation>
    <scope>NUCLEOTIDE SEQUENCE [LARGE SCALE GENOMIC DNA]</scope>
</reference>